<dbReference type="NCBIfam" id="NF008165">
    <property type="entry name" value="PRK10917.1-3"/>
    <property type="match status" value="1"/>
</dbReference>
<comment type="catalytic activity">
    <reaction evidence="12 15">
        <text>Couples ATP hydrolysis with the unwinding of duplex DNA by translocating in the 3'-5' direction.</text>
        <dbReference type="EC" id="5.6.2.4"/>
    </reaction>
</comment>
<dbReference type="Gene3D" id="3.40.50.300">
    <property type="entry name" value="P-loop containing nucleotide triphosphate hydrolases"/>
    <property type="match status" value="2"/>
</dbReference>
<feature type="domain" description="Helicase ATP-binding" evidence="16">
    <location>
        <begin position="282"/>
        <end position="447"/>
    </location>
</feature>
<dbReference type="GO" id="GO:0003677">
    <property type="term" value="F:DNA binding"/>
    <property type="evidence" value="ECO:0007669"/>
    <property type="project" value="UniProtKB-KW"/>
</dbReference>
<dbReference type="OrthoDB" id="9804325at2"/>
<dbReference type="SUPFAM" id="SSF50249">
    <property type="entry name" value="Nucleic acid-binding proteins"/>
    <property type="match status" value="1"/>
</dbReference>
<dbReference type="InterPro" id="IPR027417">
    <property type="entry name" value="P-loop_NTPase"/>
</dbReference>
<dbReference type="GO" id="GO:0016887">
    <property type="term" value="F:ATP hydrolysis activity"/>
    <property type="evidence" value="ECO:0007669"/>
    <property type="project" value="RHEA"/>
</dbReference>
<dbReference type="Pfam" id="PF00271">
    <property type="entry name" value="Helicase_C"/>
    <property type="match status" value="1"/>
</dbReference>
<dbReference type="AlphaFoldDB" id="D2R030"/>
<dbReference type="CDD" id="cd04488">
    <property type="entry name" value="RecG_wedge_OBF"/>
    <property type="match status" value="1"/>
</dbReference>
<name>D2R030_PIRSD</name>
<dbReference type="InterPro" id="IPR047112">
    <property type="entry name" value="RecG/Mfd"/>
</dbReference>
<evidence type="ECO:0000256" key="2">
    <source>
        <dbReference type="ARBA" id="ARBA00017846"/>
    </source>
</evidence>
<comment type="similarity">
    <text evidence="1 15">Belongs to the helicase family. RecG subfamily.</text>
</comment>
<comment type="function">
    <text evidence="15">Plays a critical role in recombination and DNA repair. Helps process Holliday junction intermediates to mature products by catalyzing branch migration. Has replication fork regression activity, unwinds stalled or blocked replication forks to make a HJ that can be resolved. Has a DNA unwinding activity characteristic of a DNA helicase with 3'-5' polarity.</text>
</comment>
<dbReference type="Pfam" id="PF17191">
    <property type="entry name" value="RecG_wedge"/>
    <property type="match status" value="1"/>
</dbReference>
<evidence type="ECO:0000256" key="10">
    <source>
        <dbReference type="ARBA" id="ARBA00023204"/>
    </source>
</evidence>
<dbReference type="GO" id="GO:0005524">
    <property type="term" value="F:ATP binding"/>
    <property type="evidence" value="ECO:0007669"/>
    <property type="project" value="UniProtKB-KW"/>
</dbReference>
<dbReference type="InterPro" id="IPR011545">
    <property type="entry name" value="DEAD/DEAH_box_helicase_dom"/>
</dbReference>
<evidence type="ECO:0000256" key="5">
    <source>
        <dbReference type="ARBA" id="ARBA00022801"/>
    </source>
</evidence>
<evidence type="ECO:0000256" key="15">
    <source>
        <dbReference type="RuleBase" id="RU363016"/>
    </source>
</evidence>
<dbReference type="PANTHER" id="PTHR47964">
    <property type="entry name" value="ATP-DEPENDENT DNA HELICASE HOMOLOG RECG, CHLOROPLASTIC"/>
    <property type="match status" value="1"/>
</dbReference>
<keyword evidence="11" id="KW-0413">Isomerase</keyword>
<dbReference type="HOGENOM" id="CLU_005122_7_1_0"/>
<dbReference type="InterPro" id="IPR045562">
    <property type="entry name" value="RecG_dom3_C"/>
</dbReference>
<dbReference type="SMART" id="SM00490">
    <property type="entry name" value="HELICc"/>
    <property type="match status" value="1"/>
</dbReference>
<evidence type="ECO:0000256" key="8">
    <source>
        <dbReference type="ARBA" id="ARBA00023125"/>
    </source>
</evidence>
<evidence type="ECO:0000256" key="13">
    <source>
        <dbReference type="ARBA" id="ARBA00034808"/>
    </source>
</evidence>
<dbReference type="eggNOG" id="COG1200">
    <property type="taxonomic scope" value="Bacteria"/>
</dbReference>
<protein>
    <recommendedName>
        <fullName evidence="2 15">ATP-dependent DNA helicase RecG</fullName>
        <ecNumber evidence="13 15">5.6.2.4</ecNumber>
    </recommendedName>
</protein>
<dbReference type="PROSITE" id="PS51194">
    <property type="entry name" value="HELICASE_CTER"/>
    <property type="match status" value="1"/>
</dbReference>
<dbReference type="NCBIfam" id="NF008168">
    <property type="entry name" value="PRK10917.2-2"/>
    <property type="match status" value="1"/>
</dbReference>
<proteinExistence type="inferred from homology"/>
<organism evidence="18 19">
    <name type="scientific">Pirellula staleyi (strain ATCC 27377 / DSM 6068 / ICPB 4128)</name>
    <name type="common">Pirella staleyi</name>
    <dbReference type="NCBI Taxonomy" id="530564"/>
    <lineage>
        <taxon>Bacteria</taxon>
        <taxon>Pseudomonadati</taxon>
        <taxon>Planctomycetota</taxon>
        <taxon>Planctomycetia</taxon>
        <taxon>Pirellulales</taxon>
        <taxon>Pirellulaceae</taxon>
        <taxon>Pirellula</taxon>
    </lineage>
</organism>
<keyword evidence="6 15" id="KW-0347">Helicase</keyword>
<dbReference type="GO" id="GO:0043138">
    <property type="term" value="F:3'-5' DNA helicase activity"/>
    <property type="evidence" value="ECO:0007669"/>
    <property type="project" value="UniProtKB-EC"/>
</dbReference>
<keyword evidence="5 15" id="KW-0378">Hydrolase</keyword>
<evidence type="ECO:0000259" key="16">
    <source>
        <dbReference type="PROSITE" id="PS51192"/>
    </source>
</evidence>
<dbReference type="PROSITE" id="PS51192">
    <property type="entry name" value="HELICASE_ATP_BIND_1"/>
    <property type="match status" value="1"/>
</dbReference>
<dbReference type="STRING" id="530564.Psta_3740"/>
<dbReference type="Pfam" id="PF19833">
    <property type="entry name" value="RecG_dom3_C"/>
    <property type="match status" value="1"/>
</dbReference>
<gene>
    <name evidence="18" type="ordered locus">Psta_3740</name>
</gene>
<evidence type="ECO:0000313" key="18">
    <source>
        <dbReference type="EMBL" id="ADB18395.1"/>
    </source>
</evidence>
<evidence type="ECO:0000256" key="11">
    <source>
        <dbReference type="ARBA" id="ARBA00023235"/>
    </source>
</evidence>
<evidence type="ECO:0000256" key="14">
    <source>
        <dbReference type="ARBA" id="ARBA00048988"/>
    </source>
</evidence>
<evidence type="ECO:0000259" key="17">
    <source>
        <dbReference type="PROSITE" id="PS51194"/>
    </source>
</evidence>
<dbReference type="PANTHER" id="PTHR47964:SF1">
    <property type="entry name" value="ATP-DEPENDENT DNA HELICASE HOMOLOG RECG, CHLOROPLASTIC"/>
    <property type="match status" value="1"/>
</dbReference>
<dbReference type="EMBL" id="CP001848">
    <property type="protein sequence ID" value="ADB18395.1"/>
    <property type="molecule type" value="Genomic_DNA"/>
</dbReference>
<evidence type="ECO:0000256" key="7">
    <source>
        <dbReference type="ARBA" id="ARBA00022840"/>
    </source>
</evidence>
<dbReference type="EC" id="5.6.2.4" evidence="13 15"/>
<sequence>MDARQTPSQFLATPVEEIRGIGPARAPYLHRLELRTARDVLFCFPRSYQDMSELREVSQLEEGVMASVVGVVEEVDFRPLRNGRTLLAVLVRQGTQYIRCMWFSQGFLRDKYKPGRRVLVSGAPKLQGLRWEFTHPRTQMLADDEDAPTGRILPVYSLTDGITQTQMRRMVQNVVEKYSEYLEEVFPDELRKAHDLLPISEATLEVHFPTSKERLEGARRRFIYQELLVLQLALCWRKSRLETNCTAVPMPIDARIDARITRLLPFALTESQRQVINEITADMGRDRPMNRLLQGDVGSGKTVVAMFAMLLTVAHGRQAALMAPTEVLARQHARTLADRLAASRVRIACVTGSMPTGERKQTLAKIQQGEIDIVVGTHAIAASAGGSDLPFAKLGLVVIDEQHKFGVRQRAALKGAGENPHYLVMTATPIPRTISLTLFGDLEVSTLTGTPPGRQKVNTYCVGDERREGWWNFFRKRLAEGRQGYVIAPLVEQSEHIEAQSVTTLYEKLSEGELQGIRCGMLHGKMSSTEKDEILTRFEAGKLQVLIATPVIEVGIDVPNATLMTIEDGERFGLAQLHQLRGRVTRGQHPGFCCVFAQPSTEESQQRLAAFTQSTDGFELAEIDFRLRGPGDLLGTKQHGLPPLRMADLVRDREILLKARVDAQQMLLESPELATQELAKLRRMVLVRYGKTLDLGSVG</sequence>
<dbReference type="InterPro" id="IPR012340">
    <property type="entry name" value="NA-bd_OB-fold"/>
</dbReference>
<dbReference type="CDD" id="cd17992">
    <property type="entry name" value="DEXHc_RecG"/>
    <property type="match status" value="1"/>
</dbReference>
<keyword evidence="9 15" id="KW-0233">DNA recombination</keyword>
<keyword evidence="4 15" id="KW-0227">DNA damage</keyword>
<dbReference type="SMART" id="SM00487">
    <property type="entry name" value="DEXDc"/>
    <property type="match status" value="1"/>
</dbReference>
<keyword evidence="19" id="KW-1185">Reference proteome</keyword>
<dbReference type="Pfam" id="PF00270">
    <property type="entry name" value="DEAD"/>
    <property type="match status" value="1"/>
</dbReference>
<evidence type="ECO:0000313" key="19">
    <source>
        <dbReference type="Proteomes" id="UP000001887"/>
    </source>
</evidence>
<keyword evidence="10 15" id="KW-0234">DNA repair</keyword>
<dbReference type="InterPro" id="IPR004609">
    <property type="entry name" value="ATP-dep_DNA_helicase_RecG"/>
</dbReference>
<keyword evidence="7 15" id="KW-0067">ATP-binding</keyword>
<dbReference type="Gene3D" id="2.40.50.140">
    <property type="entry name" value="Nucleic acid-binding proteins"/>
    <property type="match status" value="1"/>
</dbReference>
<dbReference type="KEGG" id="psl:Psta_3740"/>
<dbReference type="InterPro" id="IPR001650">
    <property type="entry name" value="Helicase_C-like"/>
</dbReference>
<dbReference type="NCBIfam" id="TIGR00643">
    <property type="entry name" value="recG"/>
    <property type="match status" value="1"/>
</dbReference>
<dbReference type="InterPro" id="IPR033454">
    <property type="entry name" value="RecG_wedge"/>
</dbReference>
<evidence type="ECO:0000256" key="1">
    <source>
        <dbReference type="ARBA" id="ARBA00007504"/>
    </source>
</evidence>
<dbReference type="InterPro" id="IPR014001">
    <property type="entry name" value="Helicase_ATP-bd"/>
</dbReference>
<evidence type="ECO:0000256" key="4">
    <source>
        <dbReference type="ARBA" id="ARBA00022763"/>
    </source>
</evidence>
<keyword evidence="3 15" id="KW-0547">Nucleotide-binding</keyword>
<evidence type="ECO:0000256" key="6">
    <source>
        <dbReference type="ARBA" id="ARBA00022806"/>
    </source>
</evidence>
<evidence type="ECO:0000256" key="9">
    <source>
        <dbReference type="ARBA" id="ARBA00023172"/>
    </source>
</evidence>
<keyword evidence="8" id="KW-0238">DNA-binding</keyword>
<dbReference type="GO" id="GO:0006281">
    <property type="term" value="P:DNA repair"/>
    <property type="evidence" value="ECO:0007669"/>
    <property type="project" value="UniProtKB-UniRule"/>
</dbReference>
<accession>D2R030</accession>
<evidence type="ECO:0000256" key="12">
    <source>
        <dbReference type="ARBA" id="ARBA00034617"/>
    </source>
</evidence>
<dbReference type="GO" id="GO:0006310">
    <property type="term" value="P:DNA recombination"/>
    <property type="evidence" value="ECO:0007669"/>
    <property type="project" value="UniProtKB-UniRule"/>
</dbReference>
<dbReference type="SUPFAM" id="SSF52540">
    <property type="entry name" value="P-loop containing nucleoside triphosphate hydrolases"/>
    <property type="match status" value="2"/>
</dbReference>
<dbReference type="Proteomes" id="UP000001887">
    <property type="component" value="Chromosome"/>
</dbReference>
<evidence type="ECO:0000256" key="3">
    <source>
        <dbReference type="ARBA" id="ARBA00022741"/>
    </source>
</evidence>
<comment type="catalytic activity">
    <reaction evidence="14 15">
        <text>ATP + H2O = ADP + phosphate + H(+)</text>
        <dbReference type="Rhea" id="RHEA:13065"/>
        <dbReference type="ChEBI" id="CHEBI:15377"/>
        <dbReference type="ChEBI" id="CHEBI:15378"/>
        <dbReference type="ChEBI" id="CHEBI:30616"/>
        <dbReference type="ChEBI" id="CHEBI:43474"/>
        <dbReference type="ChEBI" id="CHEBI:456216"/>
        <dbReference type="EC" id="5.6.2.4"/>
    </reaction>
</comment>
<reference evidence="18 19" key="1">
    <citation type="journal article" date="2009" name="Stand. Genomic Sci.">
        <title>Complete genome sequence of Pirellula staleyi type strain (ATCC 27377).</title>
        <authorList>
            <person name="Clum A."/>
            <person name="Tindall B.J."/>
            <person name="Sikorski J."/>
            <person name="Ivanova N."/>
            <person name="Mavrommatis K."/>
            <person name="Lucas S."/>
            <person name="Glavina del Rio T."/>
            <person name="Nolan M."/>
            <person name="Chen F."/>
            <person name="Tice H."/>
            <person name="Pitluck S."/>
            <person name="Cheng J.F."/>
            <person name="Chertkov O."/>
            <person name="Brettin T."/>
            <person name="Han C."/>
            <person name="Detter J.C."/>
            <person name="Kuske C."/>
            <person name="Bruce D."/>
            <person name="Goodwin L."/>
            <person name="Ovchinikova G."/>
            <person name="Pati A."/>
            <person name="Mikhailova N."/>
            <person name="Chen A."/>
            <person name="Palaniappan K."/>
            <person name="Land M."/>
            <person name="Hauser L."/>
            <person name="Chang Y.J."/>
            <person name="Jeffries C.D."/>
            <person name="Chain P."/>
            <person name="Rohde M."/>
            <person name="Goker M."/>
            <person name="Bristow J."/>
            <person name="Eisen J.A."/>
            <person name="Markowitz V."/>
            <person name="Hugenholtz P."/>
            <person name="Kyrpides N.C."/>
            <person name="Klenk H.P."/>
            <person name="Lapidus A."/>
        </authorList>
    </citation>
    <scope>NUCLEOTIDE SEQUENCE [LARGE SCALE GENOMIC DNA]</scope>
    <source>
        <strain evidence="19">ATCC 27377 / DSM 6068 / ICPB 4128</strain>
    </source>
</reference>
<feature type="domain" description="Helicase C-terminal" evidence="17">
    <location>
        <begin position="473"/>
        <end position="631"/>
    </location>
</feature>